<dbReference type="PROSITE" id="PS01068">
    <property type="entry name" value="OMPA_1"/>
    <property type="match status" value="1"/>
</dbReference>
<evidence type="ECO:0000256" key="4">
    <source>
        <dbReference type="PROSITE-ProRule" id="PRU00473"/>
    </source>
</evidence>
<protein>
    <submittedName>
        <fullName evidence="6">OmpA family protein</fullName>
    </submittedName>
</protein>
<evidence type="ECO:0000256" key="3">
    <source>
        <dbReference type="ARBA" id="ARBA00023237"/>
    </source>
</evidence>
<dbReference type="InterPro" id="IPR011659">
    <property type="entry name" value="WD40"/>
</dbReference>
<evidence type="ECO:0000259" key="5">
    <source>
        <dbReference type="PROSITE" id="PS51123"/>
    </source>
</evidence>
<dbReference type="PRINTS" id="PR01021">
    <property type="entry name" value="OMPADOMAIN"/>
</dbReference>
<dbReference type="InterPro" id="IPR006690">
    <property type="entry name" value="OMPA-like_CS"/>
</dbReference>
<dbReference type="Proteomes" id="UP000576082">
    <property type="component" value="Unassembled WGS sequence"/>
</dbReference>
<dbReference type="PROSITE" id="PS51123">
    <property type="entry name" value="OMPA_2"/>
    <property type="match status" value="1"/>
</dbReference>
<dbReference type="InterPro" id="IPR006664">
    <property type="entry name" value="OMP_bac"/>
</dbReference>
<dbReference type="Gene3D" id="2.120.10.30">
    <property type="entry name" value="TolB, C-terminal domain"/>
    <property type="match status" value="1"/>
</dbReference>
<dbReference type="GO" id="GO:0009279">
    <property type="term" value="C:cell outer membrane"/>
    <property type="evidence" value="ECO:0007669"/>
    <property type="project" value="UniProtKB-SubCell"/>
</dbReference>
<keyword evidence="2 4" id="KW-0472">Membrane</keyword>
<dbReference type="Gene3D" id="3.30.1330.60">
    <property type="entry name" value="OmpA-like domain"/>
    <property type="match status" value="2"/>
</dbReference>
<dbReference type="InterPro" id="IPR006665">
    <property type="entry name" value="OmpA-like"/>
</dbReference>
<dbReference type="InterPro" id="IPR011042">
    <property type="entry name" value="6-blade_b-propeller_TolB-like"/>
</dbReference>
<feature type="domain" description="OmpA-like" evidence="5">
    <location>
        <begin position="680"/>
        <end position="797"/>
    </location>
</feature>
<dbReference type="RefSeq" id="WP_169660384.1">
    <property type="nucleotide sequence ID" value="NZ_JABANE010000141.1"/>
</dbReference>
<dbReference type="PANTHER" id="PTHR30329:SF21">
    <property type="entry name" value="LIPOPROTEIN YIAD-RELATED"/>
    <property type="match status" value="1"/>
</dbReference>
<dbReference type="Pfam" id="PF00691">
    <property type="entry name" value="OmpA"/>
    <property type="match status" value="2"/>
</dbReference>
<evidence type="ECO:0000256" key="2">
    <source>
        <dbReference type="ARBA" id="ARBA00023136"/>
    </source>
</evidence>
<dbReference type="CDD" id="cd07185">
    <property type="entry name" value="OmpA_C-like"/>
    <property type="match status" value="1"/>
</dbReference>
<proteinExistence type="predicted"/>
<dbReference type="AlphaFoldDB" id="A0A7X9XCU1"/>
<reference evidence="6 7" key="1">
    <citation type="submission" date="2020-04" db="EMBL/GenBank/DDBJ databases">
        <title>Flammeovirga sp. SR4, a novel species isolated from seawater.</title>
        <authorList>
            <person name="Wang X."/>
        </authorList>
    </citation>
    <scope>NUCLEOTIDE SEQUENCE [LARGE SCALE GENOMIC DNA]</scope>
    <source>
        <strain evidence="6 7">ATCC 23126</strain>
    </source>
</reference>
<sequence length="797" mass="91237">MKSIFTIIQILTIRILFYLSLAFLLLPNDSLAQKNKKSPELKKHLKFAEESIEFDLYQQAIDVLLEVEKEGQNFDDWNFLMGYAYQHSLYLNKSKSLYYFEKVKDRYLYCKIKFYIARALHLNHRFEDAYKLFDKFLGESEGLDKETIELVNRYKSQCVVGRKLMKDSLDLLIVNLGEKVNTKYTEIVPLLSADESMMVITSRREGSKGGEVDELSGLFYEDVYITHRDNEGEWQQLKSISDNINTVHHDAAVGLSPDGNTLFLYHADGKNGESGGDLYKSEWNGIGWTNLEPLPGEINSSYSETHASMTADGKSIYFTSTRKNKGAIGKQDIYVAHLQTDGSWGNVQNLGPNINSEEDEEGPFVHPNGKVLYFSSKGHEGMGGYDIFYSEWNEMTQSWDKAKNIGYPINTADHDVFYVISADGERGYFSSIRNDSYGGPDIYMAMIPSKTINLIAVNGEVRDAETRNLIEAHIEVVDNYTGEVVQNFKAEGGKYLFYLDPNRNYGFRVMQDGYLFHSENIFIPEQTDYIEISEIIALQRIGDQKREPLSNVFLKDRDLKSNSKYELSELTNFIKKLNDYVVDINVHAAKYEGQDSVELLKLTQIDADRIFKELISNGVDMEKVSVHGYGWQHPIASNQSQLGRIKNERIEYVVRTPEETVVFEEIIETVEEPLPQITPYLGEVMNITGTITFAFGSNQITAECYKIITQVFDVMYRYPNLVVEVGGHTDNKGSSAFNYQLGEKRARIVVQELVRLGIERDRLKYKSFGFDMPIADNNTDEGRKKNRRISFTPLIFK</sequence>
<dbReference type="SUPFAM" id="SSF103088">
    <property type="entry name" value="OmpA-like"/>
    <property type="match status" value="2"/>
</dbReference>
<organism evidence="6 7">
    <name type="scientific">Flammeovirga aprica JL-4</name>
    <dbReference type="NCBI Taxonomy" id="694437"/>
    <lineage>
        <taxon>Bacteria</taxon>
        <taxon>Pseudomonadati</taxon>
        <taxon>Bacteroidota</taxon>
        <taxon>Cytophagia</taxon>
        <taxon>Cytophagales</taxon>
        <taxon>Flammeovirgaceae</taxon>
        <taxon>Flammeovirga</taxon>
    </lineage>
</organism>
<name>A0A7X9XCU1_9BACT</name>
<dbReference type="InterPro" id="IPR050330">
    <property type="entry name" value="Bact_OuterMem_StrucFunc"/>
</dbReference>
<evidence type="ECO:0000256" key="1">
    <source>
        <dbReference type="ARBA" id="ARBA00004442"/>
    </source>
</evidence>
<dbReference type="EMBL" id="JABANE010000141">
    <property type="protein sequence ID" value="NME72191.1"/>
    <property type="molecule type" value="Genomic_DNA"/>
</dbReference>
<evidence type="ECO:0000313" key="7">
    <source>
        <dbReference type="Proteomes" id="UP000576082"/>
    </source>
</evidence>
<dbReference type="Pfam" id="PF07676">
    <property type="entry name" value="PD40"/>
    <property type="match status" value="3"/>
</dbReference>
<evidence type="ECO:0000313" key="6">
    <source>
        <dbReference type="EMBL" id="NME72191.1"/>
    </source>
</evidence>
<comment type="subcellular location">
    <subcellularLocation>
        <location evidence="1">Cell outer membrane</location>
    </subcellularLocation>
</comment>
<dbReference type="SUPFAM" id="SSF82171">
    <property type="entry name" value="DPP6 N-terminal domain-like"/>
    <property type="match status" value="1"/>
</dbReference>
<keyword evidence="7" id="KW-1185">Reference proteome</keyword>
<dbReference type="PANTHER" id="PTHR30329">
    <property type="entry name" value="STATOR ELEMENT OF FLAGELLAR MOTOR COMPLEX"/>
    <property type="match status" value="1"/>
</dbReference>
<dbReference type="InterPro" id="IPR036737">
    <property type="entry name" value="OmpA-like_sf"/>
</dbReference>
<keyword evidence="3" id="KW-0998">Cell outer membrane</keyword>
<gene>
    <name evidence="6" type="ORF">HHU12_29800</name>
</gene>
<accession>A0A7X9XCU1</accession>
<comment type="caution">
    <text evidence="6">The sequence shown here is derived from an EMBL/GenBank/DDBJ whole genome shotgun (WGS) entry which is preliminary data.</text>
</comment>